<dbReference type="SUPFAM" id="SSF53474">
    <property type="entry name" value="alpha/beta-Hydrolases"/>
    <property type="match status" value="1"/>
</dbReference>
<dbReference type="Gene3D" id="3.40.50.1820">
    <property type="entry name" value="alpha/beta hydrolase"/>
    <property type="match status" value="1"/>
</dbReference>
<dbReference type="PANTHER" id="PTHR43056">
    <property type="entry name" value="PEPTIDASE S9 PROLYL OLIGOPEPTIDASE"/>
    <property type="match status" value="1"/>
</dbReference>
<dbReference type="OrthoDB" id="43744at2759"/>
<protein>
    <recommendedName>
        <fullName evidence="1">Peptidase S9 prolyl oligopeptidase catalytic domain-containing protein</fullName>
    </recommendedName>
</protein>
<gene>
    <name evidence="2" type="ORF">M422DRAFT_185368</name>
</gene>
<dbReference type="Proteomes" id="UP000054279">
    <property type="component" value="Unassembled WGS sequence"/>
</dbReference>
<name>A0A0C9V2V2_SPHS4</name>
<organism evidence="2 3">
    <name type="scientific">Sphaerobolus stellatus (strain SS14)</name>
    <dbReference type="NCBI Taxonomy" id="990650"/>
    <lineage>
        <taxon>Eukaryota</taxon>
        <taxon>Fungi</taxon>
        <taxon>Dikarya</taxon>
        <taxon>Basidiomycota</taxon>
        <taxon>Agaricomycotina</taxon>
        <taxon>Agaricomycetes</taxon>
        <taxon>Phallomycetidae</taxon>
        <taxon>Geastrales</taxon>
        <taxon>Sphaerobolaceae</taxon>
        <taxon>Sphaerobolus</taxon>
    </lineage>
</organism>
<accession>A0A0C9V2V2</accession>
<dbReference type="InterPro" id="IPR050585">
    <property type="entry name" value="Xaa-Pro_dipeptidyl-ppase/CocE"/>
</dbReference>
<dbReference type="InterPro" id="IPR029058">
    <property type="entry name" value="AB_hydrolase_fold"/>
</dbReference>
<evidence type="ECO:0000313" key="2">
    <source>
        <dbReference type="EMBL" id="KIJ31840.1"/>
    </source>
</evidence>
<dbReference type="GO" id="GO:0006508">
    <property type="term" value="P:proteolysis"/>
    <property type="evidence" value="ECO:0007669"/>
    <property type="project" value="InterPro"/>
</dbReference>
<sequence>PQWLSKDVLLFLNDSEGYSNLWSYSLANGIAERILPQVVKEDFSEPAWTLGRWDSAPLDPNTVLYSSIRDGRSILSILNFKERSLKYLPTPYATIKHIRRLSPNEAAFIAKKEDASTAIFSFPLSSNDHDGAVHVLYFPPLNPKFTPSSGELPPSIISVHGGPTDRADMGLDWMKQFWTSRGWAWVDVNYGGSSGYGKSYRDRLRGNWGIVDVEDTIFAVKALCERKLIDPQRIALRGESAGGFTVLAALVKDRGNFFKAATSCFGVSDLIKLTTFTHKFESRYFEVLIGGTPENNRKVYLERSPISHAEKICTPLLVLQGSRDPIVLPDQSETIAKSIEEHGGQVKYMLFDGESHGWRKPETIRNALETELAWYQGVFGLNGENLKAVL</sequence>
<reference evidence="2 3" key="1">
    <citation type="submission" date="2014-06" db="EMBL/GenBank/DDBJ databases">
        <title>Evolutionary Origins and Diversification of the Mycorrhizal Mutualists.</title>
        <authorList>
            <consortium name="DOE Joint Genome Institute"/>
            <consortium name="Mycorrhizal Genomics Consortium"/>
            <person name="Kohler A."/>
            <person name="Kuo A."/>
            <person name="Nagy L.G."/>
            <person name="Floudas D."/>
            <person name="Copeland A."/>
            <person name="Barry K.W."/>
            <person name="Cichocki N."/>
            <person name="Veneault-Fourrey C."/>
            <person name="LaButti K."/>
            <person name="Lindquist E.A."/>
            <person name="Lipzen A."/>
            <person name="Lundell T."/>
            <person name="Morin E."/>
            <person name="Murat C."/>
            <person name="Riley R."/>
            <person name="Ohm R."/>
            <person name="Sun H."/>
            <person name="Tunlid A."/>
            <person name="Henrissat B."/>
            <person name="Grigoriev I.V."/>
            <person name="Hibbett D.S."/>
            <person name="Martin F."/>
        </authorList>
    </citation>
    <scope>NUCLEOTIDE SEQUENCE [LARGE SCALE GENOMIC DNA]</scope>
    <source>
        <strain evidence="2 3">SS14</strain>
    </source>
</reference>
<evidence type="ECO:0000313" key="3">
    <source>
        <dbReference type="Proteomes" id="UP000054279"/>
    </source>
</evidence>
<feature type="non-terminal residue" evidence="2">
    <location>
        <position position="1"/>
    </location>
</feature>
<dbReference type="HOGENOM" id="CLU_012236_2_0_1"/>
<dbReference type="Pfam" id="PF00326">
    <property type="entry name" value="Peptidase_S9"/>
    <property type="match status" value="1"/>
</dbReference>
<evidence type="ECO:0000259" key="1">
    <source>
        <dbReference type="Pfam" id="PF00326"/>
    </source>
</evidence>
<feature type="domain" description="Peptidase S9 prolyl oligopeptidase catalytic" evidence="1">
    <location>
        <begin position="171"/>
        <end position="380"/>
    </location>
</feature>
<dbReference type="PANTHER" id="PTHR43056:SF5">
    <property type="entry name" value="PEPTIDASE S9 PROLYL OLIGOPEPTIDASE CATALYTIC DOMAIN-CONTAINING PROTEIN"/>
    <property type="match status" value="1"/>
</dbReference>
<dbReference type="InterPro" id="IPR001375">
    <property type="entry name" value="Peptidase_S9_cat"/>
</dbReference>
<proteinExistence type="predicted"/>
<keyword evidence="3" id="KW-1185">Reference proteome</keyword>
<dbReference type="AlphaFoldDB" id="A0A0C9V2V2"/>
<dbReference type="GO" id="GO:0008236">
    <property type="term" value="F:serine-type peptidase activity"/>
    <property type="evidence" value="ECO:0007669"/>
    <property type="project" value="InterPro"/>
</dbReference>
<dbReference type="EMBL" id="KN837236">
    <property type="protein sequence ID" value="KIJ31840.1"/>
    <property type="molecule type" value="Genomic_DNA"/>
</dbReference>